<evidence type="ECO:0000256" key="12">
    <source>
        <dbReference type="SAM" id="SignalP"/>
    </source>
</evidence>
<evidence type="ECO:0000256" key="3">
    <source>
        <dbReference type="ARBA" id="ARBA00005336"/>
    </source>
</evidence>
<comment type="pathway">
    <text evidence="2 9">Glycan metabolism; cellulose degradation.</text>
</comment>
<dbReference type="STRING" id="692275.M3BQR4"/>
<dbReference type="PROSITE" id="PS00775">
    <property type="entry name" value="GLYCOSYL_HYDROL_F3"/>
    <property type="match status" value="1"/>
</dbReference>
<dbReference type="RefSeq" id="XP_016756564.1">
    <property type="nucleotide sequence ID" value="XM_016907837.1"/>
</dbReference>
<dbReference type="Pfam" id="PF00933">
    <property type="entry name" value="Glyco_hydro_3"/>
    <property type="match status" value="1"/>
</dbReference>
<dbReference type="Gene3D" id="2.60.120.260">
    <property type="entry name" value="Galactose-binding domain-like"/>
    <property type="match status" value="1"/>
</dbReference>
<dbReference type="PANTHER" id="PTHR42715">
    <property type="entry name" value="BETA-GLUCOSIDASE"/>
    <property type="match status" value="1"/>
</dbReference>
<feature type="transmembrane region" description="Helical" evidence="11">
    <location>
        <begin position="334"/>
        <end position="358"/>
    </location>
</feature>
<dbReference type="Gene3D" id="2.60.40.10">
    <property type="entry name" value="Immunoglobulins"/>
    <property type="match status" value="1"/>
</dbReference>
<evidence type="ECO:0000313" key="14">
    <source>
        <dbReference type="EMBL" id="EMF08443.1"/>
    </source>
</evidence>
<sequence length="1609" mass="177261">MHLLTFFLLGTICRHALAFNYPVCCREANSAERLFDWDNGTNTYAPLKQPYSTCGQVYSANIPPARPIYITYESCRANCRGFDLTKIKELSIWAAPFIQFIIPAIIFSLSIPRGELFVPIWNLHALSSSASGIPGAVGYLLGDIAYGLILAILTAIDTIVWIIVILILAGPMMVSGLTEALLDIKILHAISSNKHAQLNDELKLSNESKLKLILSVVAGNLVLPDLISPKRHHRWSSLSGIAAVSDAWTSEALGRLLPQAAPARRLDRPDALEEISRSLGKQQDASIRQAQLLYLMSAQGDFGAIVGAPVAFFLGGFIYNIVDLLGNPNYQDPAVTLAFGVQWMIVVHVAIVSGCLFASNNPSAVCILNGYPTPPGATSSSSSRTIYETRFQPVSMLQRGSNKLGWLRTIADRGEDQRLALHRVKRNVRIRTYEYFALIIVPTMILISLPSAAGAVVAWRTPPVGWGCRSLTLVCYAASQLFVTILHELRDHAEKTSPVFPRGPMSKTGWKKLLLSYLLRICHMCEICYRWSLPVLYWTLCLFTLFTSLGGTILQVMGVYRNCLCYINTPMWTRLDQAFVQVASDTYRQRHASQNWIKMGNSSERNIENKSRIYIDKSTADQGHRGISCRSVVAQHASDYVLTPWRTYHREVFAQDLQLLRVFGKHFATHDIYCLEQEQQEEEQTTIRLCDWSASSDSSRETVLPPRSASSGSGLQDPPRDRLRCGQQSQQRVPEATSTPLRPAPLRSVDVRDSTIMAPRYKDFDVEQVLSQLTTQEKISLLSGTDFWHLAGISRLGIPAIRTSDGPNDLVGYDGTQLTLSGTALGATWDVDMLKQAGELMGHEAIAKGASVLLGPTVNMQRSPLGGRGFESYSEDPVLAGNLAAASIAGIQSTGVAATLKHFVCNDLEDKRMASNSIVSERALREVYLMPFQIAQRDAKPWAIMTSYNLVNGLHASENPKLIQNILREEWGFDGLVMSDWFGVYSTTEAIKAGLDLEMPGPGTMRGNQINLALVCGKLLPHHLDARVTEVLKFIKKLLPLNIEEGAEESTVNTPETAALLRSIAANSLVLLKNEEQLLPFKKDKTTAVIGPNAEFAAFSGGGSASLLPYYAVTPLAGIKSKVPDVQYELGVAAWKRLPLISHSVKTADGQEGLYAKFYFEPPSEKDRKCFDELLITDTNISLFDYKHPQLKSHLVYVDIDTTFTPEESAEYEFSCSAAGTAQVFVDDKLVVDNKTKQTPGDSFFGAGTQEEIGSIKLEAGKTYAIHVEFGSLPTITYHKEGVTAFGAGGVRLGMYRKIDQKVEIQRAVELAKKVDQVVLVAGLNSDWESEGYDRSHMDLPPGSDDLITAVLAANPNTAVIIQSGTPVTMPWADQAKALVQAWYGGNETGNAIADVIFGDINPSGKLSLSFPKRNEDNPAFLNYTTTDDNRVLYGEDVYVGYKFYEKTSKEVLFPFGHGLSYTTFSMKDLTITSDGDDDNNNNNKTILLTLSITNTGPLAGAEVIQVYISPPPTQTSTSSQKQQRRGPLKELVGFTKIFLQAAETQIAKIQISKKYATSYYSEARCAWVAEQGKYRVWVGNSSSMSLQGSGEFLEGEVEVEREVVWRGL</sequence>
<keyword evidence="8 9" id="KW-0624">Polysaccharide degradation</keyword>
<keyword evidence="15" id="KW-1185">Reference proteome</keyword>
<evidence type="ECO:0000256" key="9">
    <source>
        <dbReference type="RuleBase" id="RU361161"/>
    </source>
</evidence>
<proteinExistence type="inferred from homology"/>
<feature type="region of interest" description="Disordered" evidence="10">
    <location>
        <begin position="697"/>
        <end position="745"/>
    </location>
</feature>
<feature type="compositionally biased region" description="Polar residues" evidence="10">
    <location>
        <begin position="726"/>
        <end position="740"/>
    </location>
</feature>
<evidence type="ECO:0000313" key="15">
    <source>
        <dbReference type="Proteomes" id="UP000016931"/>
    </source>
</evidence>
<dbReference type="PROSITE" id="PS51820">
    <property type="entry name" value="PA14"/>
    <property type="match status" value="1"/>
</dbReference>
<feature type="domain" description="PA14" evidence="13">
    <location>
        <begin position="1149"/>
        <end position="1309"/>
    </location>
</feature>
<evidence type="ECO:0000256" key="4">
    <source>
        <dbReference type="ARBA" id="ARBA00022801"/>
    </source>
</evidence>
<evidence type="ECO:0000256" key="6">
    <source>
        <dbReference type="ARBA" id="ARBA00023277"/>
    </source>
</evidence>
<dbReference type="InterPro" id="IPR011658">
    <property type="entry name" value="PA14_dom"/>
</dbReference>
<feature type="transmembrane region" description="Helical" evidence="11">
    <location>
        <begin position="535"/>
        <end position="560"/>
    </location>
</feature>
<reference evidence="14 15" key="1">
    <citation type="journal article" date="2012" name="PLoS Pathog.">
        <title>Diverse lifestyles and strategies of plant pathogenesis encoded in the genomes of eighteen Dothideomycetes fungi.</title>
        <authorList>
            <person name="Ohm R.A."/>
            <person name="Feau N."/>
            <person name="Henrissat B."/>
            <person name="Schoch C.L."/>
            <person name="Horwitz B.A."/>
            <person name="Barry K.W."/>
            <person name="Condon B.J."/>
            <person name="Copeland A.C."/>
            <person name="Dhillon B."/>
            <person name="Glaser F."/>
            <person name="Hesse C.N."/>
            <person name="Kosti I."/>
            <person name="LaButti K."/>
            <person name="Lindquist E.A."/>
            <person name="Lucas S."/>
            <person name="Salamov A.A."/>
            <person name="Bradshaw R.E."/>
            <person name="Ciuffetti L."/>
            <person name="Hamelin R.C."/>
            <person name="Kema G.H.J."/>
            <person name="Lawrence C."/>
            <person name="Scott J.A."/>
            <person name="Spatafora J.W."/>
            <person name="Turgeon B.G."/>
            <person name="de Wit P.J.G.M."/>
            <person name="Zhong S."/>
            <person name="Goodwin S.B."/>
            <person name="Grigoriev I.V."/>
        </authorList>
    </citation>
    <scope>NUCLEOTIDE SEQUENCE [LARGE SCALE GENOMIC DNA]</scope>
    <source>
        <strain evidence="14 15">SO2202</strain>
    </source>
</reference>
<feature type="chain" id="PRO_5004032309" description="beta-glucosidase" evidence="12">
    <location>
        <begin position="19"/>
        <end position="1609"/>
    </location>
</feature>
<keyword evidence="11" id="KW-1133">Transmembrane helix</keyword>
<dbReference type="InterPro" id="IPR019800">
    <property type="entry name" value="Glyco_hydro_3_AS"/>
</dbReference>
<dbReference type="PRINTS" id="PR00133">
    <property type="entry name" value="GLHYDRLASE3"/>
</dbReference>
<dbReference type="eggNOG" id="ENOG502QR4D">
    <property type="taxonomic scope" value="Eukaryota"/>
</dbReference>
<dbReference type="Proteomes" id="UP000016931">
    <property type="component" value="Unassembled WGS sequence"/>
</dbReference>
<dbReference type="EMBL" id="KB456271">
    <property type="protein sequence ID" value="EMF08443.1"/>
    <property type="molecule type" value="Genomic_DNA"/>
</dbReference>
<comment type="catalytic activity">
    <reaction evidence="1 9">
        <text>Hydrolysis of terminal, non-reducing beta-D-glucosyl residues with release of beta-D-glucose.</text>
        <dbReference type="EC" id="3.2.1.21"/>
    </reaction>
</comment>
<feature type="transmembrane region" description="Helical" evidence="11">
    <location>
        <begin position="464"/>
        <end position="486"/>
    </location>
</feature>
<feature type="transmembrane region" description="Helical" evidence="11">
    <location>
        <begin position="435"/>
        <end position="458"/>
    </location>
</feature>
<dbReference type="OrthoDB" id="47059at2759"/>
<feature type="transmembrane region" description="Helical" evidence="11">
    <location>
        <begin position="123"/>
        <end position="142"/>
    </location>
</feature>
<name>M3BQR4_SPHMS</name>
<organism evidence="14 15">
    <name type="scientific">Sphaerulina musiva (strain SO2202)</name>
    <name type="common">Poplar stem canker fungus</name>
    <name type="synonym">Septoria musiva</name>
    <dbReference type="NCBI Taxonomy" id="692275"/>
    <lineage>
        <taxon>Eukaryota</taxon>
        <taxon>Fungi</taxon>
        <taxon>Dikarya</taxon>
        <taxon>Ascomycota</taxon>
        <taxon>Pezizomycotina</taxon>
        <taxon>Dothideomycetes</taxon>
        <taxon>Dothideomycetidae</taxon>
        <taxon>Mycosphaerellales</taxon>
        <taxon>Mycosphaerellaceae</taxon>
        <taxon>Sphaerulina</taxon>
    </lineage>
</organism>
<dbReference type="PANTHER" id="PTHR42715:SF27">
    <property type="entry name" value="BETA-GLUCOSIDASE-RELATED"/>
    <property type="match status" value="1"/>
</dbReference>
<dbReference type="SMART" id="SM01217">
    <property type="entry name" value="Fn3_like"/>
    <property type="match status" value="1"/>
</dbReference>
<evidence type="ECO:0000256" key="5">
    <source>
        <dbReference type="ARBA" id="ARBA00023180"/>
    </source>
</evidence>
<keyword evidence="6 9" id="KW-0119">Carbohydrate metabolism</keyword>
<feature type="transmembrane region" description="Helical" evidence="11">
    <location>
        <begin position="148"/>
        <end position="169"/>
    </location>
</feature>
<dbReference type="InterPro" id="IPR026891">
    <property type="entry name" value="Fn3-like"/>
</dbReference>
<dbReference type="InterPro" id="IPR037524">
    <property type="entry name" value="PA14/GLEYA"/>
</dbReference>
<dbReference type="SUPFAM" id="SSF51445">
    <property type="entry name" value="(Trans)glycosidases"/>
    <property type="match status" value="1"/>
</dbReference>
<evidence type="ECO:0000256" key="11">
    <source>
        <dbReference type="SAM" id="Phobius"/>
    </source>
</evidence>
<accession>M3BQR4</accession>
<evidence type="ECO:0000256" key="7">
    <source>
        <dbReference type="ARBA" id="ARBA00023295"/>
    </source>
</evidence>
<dbReference type="SUPFAM" id="SSF52279">
    <property type="entry name" value="Beta-D-glucan exohydrolase, C-terminal domain"/>
    <property type="match status" value="1"/>
</dbReference>
<dbReference type="GO" id="GO:0030245">
    <property type="term" value="P:cellulose catabolic process"/>
    <property type="evidence" value="ECO:0007669"/>
    <property type="project" value="UniProtKB-UniPathway"/>
</dbReference>
<dbReference type="InterPro" id="IPR002772">
    <property type="entry name" value="Glyco_hydro_3_C"/>
</dbReference>
<comment type="similarity">
    <text evidence="3 9">Belongs to the glycosyl hydrolase 3 family.</text>
</comment>
<dbReference type="UniPathway" id="UPA00696"/>
<dbReference type="InterPro" id="IPR050288">
    <property type="entry name" value="Cellulose_deg_GH3"/>
</dbReference>
<dbReference type="InterPro" id="IPR017853">
    <property type="entry name" value="GH"/>
</dbReference>
<dbReference type="InterPro" id="IPR013783">
    <property type="entry name" value="Ig-like_fold"/>
</dbReference>
<feature type="transmembrane region" description="Helical" evidence="11">
    <location>
        <begin position="90"/>
        <end position="111"/>
    </location>
</feature>
<evidence type="ECO:0000256" key="1">
    <source>
        <dbReference type="ARBA" id="ARBA00000448"/>
    </source>
</evidence>
<evidence type="ECO:0000256" key="8">
    <source>
        <dbReference type="ARBA" id="ARBA00023326"/>
    </source>
</evidence>
<dbReference type="InterPro" id="IPR036881">
    <property type="entry name" value="Glyco_hydro_3_C_sf"/>
</dbReference>
<keyword evidence="11" id="KW-0472">Membrane</keyword>
<protein>
    <recommendedName>
        <fullName evidence="9">beta-glucosidase</fullName>
        <ecNumber evidence="9">3.2.1.21</ecNumber>
    </recommendedName>
</protein>
<keyword evidence="4 9" id="KW-0378">Hydrolase</keyword>
<keyword evidence="5" id="KW-0325">Glycoprotein</keyword>
<dbReference type="Pfam" id="PF14310">
    <property type="entry name" value="Fn3-like"/>
    <property type="match status" value="1"/>
</dbReference>
<dbReference type="GeneID" id="27904974"/>
<dbReference type="SMART" id="SM00758">
    <property type="entry name" value="PA14"/>
    <property type="match status" value="1"/>
</dbReference>
<evidence type="ECO:0000256" key="2">
    <source>
        <dbReference type="ARBA" id="ARBA00004987"/>
    </source>
</evidence>
<dbReference type="Pfam" id="PF07691">
    <property type="entry name" value="PA14"/>
    <property type="match status" value="1"/>
</dbReference>
<dbReference type="EC" id="3.2.1.21" evidence="9"/>
<dbReference type="Pfam" id="PF01915">
    <property type="entry name" value="Glyco_hydro_3_C"/>
    <property type="match status" value="1"/>
</dbReference>
<feature type="signal peptide" evidence="12">
    <location>
        <begin position="1"/>
        <end position="18"/>
    </location>
</feature>
<dbReference type="InterPro" id="IPR001764">
    <property type="entry name" value="Glyco_hydro_3_N"/>
</dbReference>
<dbReference type="Gene3D" id="3.20.20.300">
    <property type="entry name" value="Glycoside hydrolase, family 3, N-terminal domain"/>
    <property type="match status" value="1"/>
</dbReference>
<keyword evidence="12" id="KW-0732">Signal</keyword>
<dbReference type="InterPro" id="IPR036962">
    <property type="entry name" value="Glyco_hydro_3_N_sf"/>
</dbReference>
<feature type="transmembrane region" description="Helical" evidence="11">
    <location>
        <begin position="302"/>
        <end position="322"/>
    </location>
</feature>
<evidence type="ECO:0000256" key="10">
    <source>
        <dbReference type="SAM" id="MobiDB-lite"/>
    </source>
</evidence>
<dbReference type="HOGENOM" id="CLU_243949_0_0_1"/>
<keyword evidence="11" id="KW-0812">Transmembrane</keyword>
<dbReference type="Gene3D" id="3.40.50.1700">
    <property type="entry name" value="Glycoside hydrolase family 3 C-terminal domain"/>
    <property type="match status" value="1"/>
</dbReference>
<gene>
    <name evidence="14" type="ORF">SEPMUDRAFT_159337</name>
</gene>
<keyword evidence="7 9" id="KW-0326">Glycosidase</keyword>
<evidence type="ECO:0000259" key="13">
    <source>
        <dbReference type="PROSITE" id="PS51820"/>
    </source>
</evidence>
<dbReference type="GO" id="GO:0008422">
    <property type="term" value="F:beta-glucosidase activity"/>
    <property type="evidence" value="ECO:0007669"/>
    <property type="project" value="UniProtKB-EC"/>
</dbReference>